<dbReference type="RefSeq" id="WP_279250383.1">
    <property type="nucleotide sequence ID" value="NZ_SHNO01000001.1"/>
</dbReference>
<sequence length="207" mass="22992">MNRPFQIVCAMFLIASCFQTAHANPGSEVFDPSFGNMTAGASAFATAFYNYSVFQECVSDPDCGMPDDPGSGFEIGAGSCCDENNDCFNDFETHVDRIDRALATLYKNERTYALIMKIQSARMTAMRGAGGMSAPAAAVVARQEIDIAKAQRDFTDKFNNKTLSNISKLNDFMLELDLIIEDYCADTDWYQRNGLPLYLHARMKFPK</sequence>
<dbReference type="Proteomes" id="UP001143304">
    <property type="component" value="Unassembled WGS sequence"/>
</dbReference>
<feature type="signal peptide" evidence="1">
    <location>
        <begin position="1"/>
        <end position="23"/>
    </location>
</feature>
<dbReference type="PROSITE" id="PS51257">
    <property type="entry name" value="PROKAR_LIPOPROTEIN"/>
    <property type="match status" value="1"/>
</dbReference>
<reference evidence="2" key="1">
    <citation type="submission" date="2019-02" db="EMBL/GenBank/DDBJ databases">
        <authorList>
            <person name="Li S.-H."/>
        </authorList>
    </citation>
    <scope>NUCLEOTIDE SEQUENCE</scope>
    <source>
        <strain evidence="2">IMCC11814</strain>
    </source>
</reference>
<evidence type="ECO:0008006" key="4">
    <source>
        <dbReference type="Google" id="ProtNLM"/>
    </source>
</evidence>
<evidence type="ECO:0000313" key="2">
    <source>
        <dbReference type="EMBL" id="MCX2978688.1"/>
    </source>
</evidence>
<organism evidence="2 3">
    <name type="scientific">Candidatus Marimicrobium litorale</name>
    <dbReference type="NCBI Taxonomy" id="2518991"/>
    <lineage>
        <taxon>Bacteria</taxon>
        <taxon>Pseudomonadati</taxon>
        <taxon>Pseudomonadota</taxon>
        <taxon>Gammaproteobacteria</taxon>
        <taxon>Cellvibrionales</taxon>
        <taxon>Halieaceae</taxon>
        <taxon>Marimicrobium</taxon>
    </lineage>
</organism>
<feature type="chain" id="PRO_5045288449" description="LTXXQ motif family protein" evidence="1">
    <location>
        <begin position="24"/>
        <end position="207"/>
    </location>
</feature>
<evidence type="ECO:0000313" key="3">
    <source>
        <dbReference type="Proteomes" id="UP001143304"/>
    </source>
</evidence>
<protein>
    <recommendedName>
        <fullName evidence="4">LTXXQ motif family protein</fullName>
    </recommendedName>
</protein>
<comment type="caution">
    <text evidence="2">The sequence shown here is derived from an EMBL/GenBank/DDBJ whole genome shotgun (WGS) entry which is preliminary data.</text>
</comment>
<evidence type="ECO:0000256" key="1">
    <source>
        <dbReference type="SAM" id="SignalP"/>
    </source>
</evidence>
<gene>
    <name evidence="2" type="ORF">EYC82_15080</name>
</gene>
<accession>A0ABT3T8S1</accession>
<keyword evidence="3" id="KW-1185">Reference proteome</keyword>
<dbReference type="EMBL" id="SHNO01000001">
    <property type="protein sequence ID" value="MCX2978688.1"/>
    <property type="molecule type" value="Genomic_DNA"/>
</dbReference>
<proteinExistence type="predicted"/>
<keyword evidence="1" id="KW-0732">Signal</keyword>
<name>A0ABT3T8S1_9GAMM</name>